<accession>A0A225UMT4</accession>
<sequence>MNKRATSSAVTVFFVDTKWQRFVSRSTTTQMESTLFFVRGKSVMKSMEIDRQRSSGIYRGSSNPGVFVSRGLFRRQGSQSAMNFWIDLNILDQYQRFARDKYVRSAPG</sequence>
<name>A0A225UMT4_9STRA</name>
<dbReference type="OrthoDB" id="178344at2759"/>
<comment type="caution">
    <text evidence="1">The sequence shown here is derived from an EMBL/GenBank/DDBJ whole genome shotgun (WGS) entry which is preliminary data.</text>
</comment>
<dbReference type="Proteomes" id="UP000198211">
    <property type="component" value="Unassembled WGS sequence"/>
</dbReference>
<dbReference type="AlphaFoldDB" id="A0A225UMT4"/>
<reference evidence="2" key="1">
    <citation type="submission" date="2017-03" db="EMBL/GenBank/DDBJ databases">
        <title>Phytopthora megakarya and P. palmivora, two closely related causual agents of cacao black pod achieved similar genome size and gene model numbers by different mechanisms.</title>
        <authorList>
            <person name="Ali S."/>
            <person name="Shao J."/>
            <person name="Larry D.J."/>
            <person name="Kronmiller B."/>
            <person name="Shen D."/>
            <person name="Strem M.D."/>
            <person name="Melnick R.L."/>
            <person name="Guiltinan M.J."/>
            <person name="Tyler B.M."/>
            <person name="Meinhardt L.W."/>
            <person name="Bailey B.A."/>
        </authorList>
    </citation>
    <scope>NUCLEOTIDE SEQUENCE [LARGE SCALE GENOMIC DNA]</scope>
    <source>
        <strain evidence="2">zdho120</strain>
    </source>
</reference>
<proteinExistence type="predicted"/>
<gene>
    <name evidence="1" type="ORF">PHMEG_00036017</name>
</gene>
<evidence type="ECO:0000313" key="1">
    <source>
        <dbReference type="EMBL" id="OWY94293.1"/>
    </source>
</evidence>
<keyword evidence="2" id="KW-1185">Reference proteome</keyword>
<evidence type="ECO:0000313" key="2">
    <source>
        <dbReference type="Proteomes" id="UP000198211"/>
    </source>
</evidence>
<organism evidence="1 2">
    <name type="scientific">Phytophthora megakarya</name>
    <dbReference type="NCBI Taxonomy" id="4795"/>
    <lineage>
        <taxon>Eukaryota</taxon>
        <taxon>Sar</taxon>
        <taxon>Stramenopiles</taxon>
        <taxon>Oomycota</taxon>
        <taxon>Peronosporomycetes</taxon>
        <taxon>Peronosporales</taxon>
        <taxon>Peronosporaceae</taxon>
        <taxon>Phytophthora</taxon>
    </lineage>
</organism>
<protein>
    <submittedName>
        <fullName evidence="1">Uncharacterized protein</fullName>
    </submittedName>
</protein>
<dbReference type="EMBL" id="NBNE01014608">
    <property type="protein sequence ID" value="OWY94293.1"/>
    <property type="molecule type" value="Genomic_DNA"/>
</dbReference>